<keyword evidence="3" id="KW-0804">Transcription</keyword>
<name>A0A1B2DC86_9BACL</name>
<dbReference type="Pfam" id="PF00072">
    <property type="entry name" value="Response_reg"/>
    <property type="match status" value="1"/>
</dbReference>
<dbReference type="PROSITE" id="PS01124">
    <property type="entry name" value="HTH_ARAC_FAMILY_2"/>
    <property type="match status" value="1"/>
</dbReference>
<evidence type="ECO:0008006" key="8">
    <source>
        <dbReference type="Google" id="ProtNLM"/>
    </source>
</evidence>
<dbReference type="GO" id="GO:0043565">
    <property type="term" value="F:sequence-specific DNA binding"/>
    <property type="evidence" value="ECO:0007669"/>
    <property type="project" value="InterPro"/>
</dbReference>
<dbReference type="AlphaFoldDB" id="A0A1B2DC86"/>
<feature type="domain" description="HTH araC/xylS-type" evidence="5">
    <location>
        <begin position="420"/>
        <end position="517"/>
    </location>
</feature>
<dbReference type="SUPFAM" id="SSF52172">
    <property type="entry name" value="CheY-like"/>
    <property type="match status" value="1"/>
</dbReference>
<dbReference type="PANTHER" id="PTHR43280:SF28">
    <property type="entry name" value="HTH-TYPE TRANSCRIPTIONAL ACTIVATOR RHAS"/>
    <property type="match status" value="1"/>
</dbReference>
<dbReference type="InterPro" id="IPR011006">
    <property type="entry name" value="CheY-like_superfamily"/>
</dbReference>
<evidence type="ECO:0000256" key="4">
    <source>
        <dbReference type="PROSITE-ProRule" id="PRU00169"/>
    </source>
</evidence>
<dbReference type="GO" id="GO:0003700">
    <property type="term" value="F:DNA-binding transcription factor activity"/>
    <property type="evidence" value="ECO:0007669"/>
    <property type="project" value="InterPro"/>
</dbReference>
<evidence type="ECO:0000256" key="1">
    <source>
        <dbReference type="ARBA" id="ARBA00023015"/>
    </source>
</evidence>
<evidence type="ECO:0000256" key="2">
    <source>
        <dbReference type="ARBA" id="ARBA00023125"/>
    </source>
</evidence>
<evidence type="ECO:0000256" key="3">
    <source>
        <dbReference type="ARBA" id="ARBA00023163"/>
    </source>
</evidence>
<dbReference type="SMART" id="SM00342">
    <property type="entry name" value="HTH_ARAC"/>
    <property type="match status" value="1"/>
</dbReference>
<dbReference type="InterPro" id="IPR001789">
    <property type="entry name" value="Sig_transdc_resp-reg_receiver"/>
</dbReference>
<evidence type="ECO:0000259" key="6">
    <source>
        <dbReference type="PROSITE" id="PS50110"/>
    </source>
</evidence>
<dbReference type="SMART" id="SM00448">
    <property type="entry name" value="REC"/>
    <property type="match status" value="1"/>
</dbReference>
<dbReference type="CDD" id="cd17536">
    <property type="entry name" value="REC_YesN-like"/>
    <property type="match status" value="1"/>
</dbReference>
<feature type="modified residue" description="4-aspartylphosphate" evidence="4">
    <location>
        <position position="54"/>
    </location>
</feature>
<dbReference type="InterPro" id="IPR018060">
    <property type="entry name" value="HTH_AraC"/>
</dbReference>
<keyword evidence="1" id="KW-0805">Transcription regulation</keyword>
<gene>
    <name evidence="7" type="ORF">BBD42_01755</name>
</gene>
<proteinExistence type="predicted"/>
<dbReference type="Pfam" id="PF12833">
    <property type="entry name" value="HTH_18"/>
    <property type="match status" value="1"/>
</dbReference>
<sequence>MDILLVDDEPLALENVYEMVPWEQHGFRVAARTTSSLKALELFLKHRPQIVITDISMPHMDGLSLGRKIQEAEPATRLLFLTAYRDFDYVRQALEMKAANYVLKHEISQNRLLGELLRIKEELQSERTRISRSKRSVISDVVLGKEQVNDIDAIEALHPYLEELGGSLAMLYMKTPPVYTLGGETLPERPPLDDDQLKAIENAHAEQCMELQWLSAFTIDEEGLVFILKLPSHQSYLFCWNEVQIFSRWLLNQLQAFKQEAARPNLYMVLQTERNALQSSFRMLSQMSMSGVFQIPGAIIATQIQSNSQLPPAPQRTDEGALFGLLLQSALRRVLQALAEGEAEEAARQLDKLWNEQIEKNQDEKALRYVLRELGRELSGRYQVEMSYALGRSSGEVKAEMLKLIQAAVAARQAYSRWVLKAMEYVRKHYSNSELSLELLSQHLQISSAHLRAVFKKETGQTLSDYITEYRMEKAKELLQRGQYKIYEVSELVGYKSSQYFSQVFKKATSKHPKDYM</sequence>
<dbReference type="InterPro" id="IPR009057">
    <property type="entry name" value="Homeodomain-like_sf"/>
</dbReference>
<dbReference type="EMBL" id="CP016808">
    <property type="protein sequence ID" value="ANY65340.1"/>
    <property type="molecule type" value="Genomic_DNA"/>
</dbReference>
<dbReference type="Gene3D" id="1.10.10.60">
    <property type="entry name" value="Homeodomain-like"/>
    <property type="match status" value="2"/>
</dbReference>
<protein>
    <recommendedName>
        <fullName evidence="8">DNA-binding response regulator</fullName>
    </recommendedName>
</protein>
<keyword evidence="2" id="KW-0238">DNA-binding</keyword>
<evidence type="ECO:0000313" key="7">
    <source>
        <dbReference type="EMBL" id="ANY65340.1"/>
    </source>
</evidence>
<dbReference type="PROSITE" id="PS50110">
    <property type="entry name" value="RESPONSE_REGULATORY"/>
    <property type="match status" value="1"/>
</dbReference>
<dbReference type="Gene3D" id="3.40.50.2300">
    <property type="match status" value="1"/>
</dbReference>
<dbReference type="PANTHER" id="PTHR43280">
    <property type="entry name" value="ARAC-FAMILY TRANSCRIPTIONAL REGULATOR"/>
    <property type="match status" value="1"/>
</dbReference>
<reference evidence="7" key="1">
    <citation type="submission" date="2016-08" db="EMBL/GenBank/DDBJ databases">
        <title>Complete Genome Seqeunce of Paenibacillus sp. BIHB 4019 from tea rhizoplane.</title>
        <authorList>
            <person name="Thakur R."/>
            <person name="Swarnkar M.K."/>
            <person name="Gulati A."/>
        </authorList>
    </citation>
    <scope>NUCLEOTIDE SEQUENCE [LARGE SCALE GENOMIC DNA]</scope>
    <source>
        <strain evidence="7">BIHB4019</strain>
    </source>
</reference>
<evidence type="ECO:0000259" key="5">
    <source>
        <dbReference type="PROSITE" id="PS01124"/>
    </source>
</evidence>
<organism evidence="7">
    <name type="scientific">Paenibacillus sp. BIHB 4019</name>
    <dbReference type="NCBI Taxonomy" id="1870819"/>
    <lineage>
        <taxon>Bacteria</taxon>
        <taxon>Bacillati</taxon>
        <taxon>Bacillota</taxon>
        <taxon>Bacilli</taxon>
        <taxon>Bacillales</taxon>
        <taxon>Paenibacillaceae</taxon>
        <taxon>Paenibacillus</taxon>
    </lineage>
</organism>
<dbReference type="SUPFAM" id="SSF46689">
    <property type="entry name" value="Homeodomain-like"/>
    <property type="match status" value="2"/>
</dbReference>
<accession>A0A1B2DC86</accession>
<keyword evidence="4" id="KW-0597">Phosphoprotein</keyword>
<dbReference type="GO" id="GO:0000160">
    <property type="term" value="P:phosphorelay signal transduction system"/>
    <property type="evidence" value="ECO:0007669"/>
    <property type="project" value="InterPro"/>
</dbReference>
<dbReference type="RefSeq" id="WP_099516741.1">
    <property type="nucleotide sequence ID" value="NZ_CP016808.1"/>
</dbReference>
<feature type="domain" description="Response regulatory" evidence="6">
    <location>
        <begin position="2"/>
        <end position="120"/>
    </location>
</feature>